<dbReference type="AlphaFoldDB" id="A0A6C0PAG6"/>
<gene>
    <name evidence="4" type="ORF">GZH47_31845</name>
</gene>
<evidence type="ECO:0000313" key="5">
    <source>
        <dbReference type="Proteomes" id="UP000479114"/>
    </source>
</evidence>
<dbReference type="GO" id="GO:0009307">
    <property type="term" value="P:DNA restriction-modification system"/>
    <property type="evidence" value="ECO:0007669"/>
    <property type="project" value="UniProtKB-KW"/>
</dbReference>
<keyword evidence="1" id="KW-0489">Methyltransferase</keyword>
<protein>
    <submittedName>
        <fullName evidence="4">Uncharacterized protein</fullName>
    </submittedName>
</protein>
<keyword evidence="5" id="KW-1185">Reference proteome</keyword>
<evidence type="ECO:0000256" key="1">
    <source>
        <dbReference type="ARBA" id="ARBA00022603"/>
    </source>
</evidence>
<sequence>MQCIPRRYRSHSASNSYVLNEDRTQWRFFTVSELRRIFSIPEWFKWPAHIPITRIYEQIGQSVCGRVIRAFANEIASLFFRRYAMENKKQLVGPSSCGRVEQTSTLSFSLDQSGQMGFLV</sequence>
<dbReference type="InterPro" id="IPR001525">
    <property type="entry name" value="C5_MeTfrase"/>
</dbReference>
<dbReference type="Proteomes" id="UP000479114">
    <property type="component" value="Plasmid unnamed1"/>
</dbReference>
<dbReference type="GO" id="GO:0008168">
    <property type="term" value="F:methyltransferase activity"/>
    <property type="evidence" value="ECO:0007669"/>
    <property type="project" value="UniProtKB-KW"/>
</dbReference>
<keyword evidence="3" id="KW-0680">Restriction system</keyword>
<proteinExistence type="predicted"/>
<geneLocation type="plasmid" evidence="4 5">
    <name>unnamed1</name>
</geneLocation>
<evidence type="ECO:0000256" key="3">
    <source>
        <dbReference type="ARBA" id="ARBA00022747"/>
    </source>
</evidence>
<evidence type="ECO:0000256" key="2">
    <source>
        <dbReference type="ARBA" id="ARBA00022679"/>
    </source>
</evidence>
<dbReference type="Gene3D" id="3.90.120.10">
    <property type="entry name" value="DNA Methylase, subunit A, domain 2"/>
    <property type="match status" value="1"/>
</dbReference>
<keyword evidence="2" id="KW-0808">Transferase</keyword>
<dbReference type="EMBL" id="CP048287">
    <property type="protein sequence ID" value="QHW35489.1"/>
    <property type="molecule type" value="Genomic_DNA"/>
</dbReference>
<dbReference type="KEGG" id="prz:GZH47_31845"/>
<dbReference type="Pfam" id="PF00145">
    <property type="entry name" value="DNA_methylase"/>
    <property type="match status" value="1"/>
</dbReference>
<dbReference type="RefSeq" id="WP_162645635.1">
    <property type="nucleotide sequence ID" value="NZ_CP048287.1"/>
</dbReference>
<dbReference type="GO" id="GO:0032259">
    <property type="term" value="P:methylation"/>
    <property type="evidence" value="ECO:0007669"/>
    <property type="project" value="UniProtKB-KW"/>
</dbReference>
<dbReference type="InterPro" id="IPR029063">
    <property type="entry name" value="SAM-dependent_MTases_sf"/>
</dbReference>
<name>A0A6C0PAG6_9BACL</name>
<keyword evidence="4" id="KW-0614">Plasmid</keyword>
<reference evidence="4 5" key="1">
    <citation type="submission" date="2020-02" db="EMBL/GenBank/DDBJ databases">
        <title>Paenibacillus sp. nov., isolated from rhizosphere soil of tomato.</title>
        <authorList>
            <person name="Weon H.-Y."/>
            <person name="Lee S.A."/>
        </authorList>
    </citation>
    <scope>NUCLEOTIDE SEQUENCE [LARGE SCALE GENOMIC DNA]</scope>
    <source>
        <strain evidence="4 5">14171R-81</strain>
        <plasmid evidence="4 5">unnamed1</plasmid>
    </source>
</reference>
<evidence type="ECO:0000313" key="4">
    <source>
        <dbReference type="EMBL" id="QHW35489.1"/>
    </source>
</evidence>
<accession>A0A6C0PAG6</accession>
<organism evidence="4 5">
    <name type="scientific">Paenibacillus rhizovicinus</name>
    <dbReference type="NCBI Taxonomy" id="2704463"/>
    <lineage>
        <taxon>Bacteria</taxon>
        <taxon>Bacillati</taxon>
        <taxon>Bacillota</taxon>
        <taxon>Bacilli</taxon>
        <taxon>Bacillales</taxon>
        <taxon>Paenibacillaceae</taxon>
        <taxon>Paenibacillus</taxon>
    </lineage>
</organism>
<dbReference type="SUPFAM" id="SSF53335">
    <property type="entry name" value="S-adenosyl-L-methionine-dependent methyltransferases"/>
    <property type="match status" value="1"/>
</dbReference>